<accession>A0ABX9X837</accession>
<dbReference type="RefSeq" id="WP_123278973.1">
    <property type="nucleotide sequence ID" value="NZ_CP158807.1"/>
</dbReference>
<keyword evidence="2" id="KW-1185">Reference proteome</keyword>
<name>A0ABX9X837_9FLAO</name>
<evidence type="ECO:0000313" key="1">
    <source>
        <dbReference type="EMBL" id="ROH91554.1"/>
    </source>
</evidence>
<reference evidence="1 2" key="1">
    <citation type="submission" date="2018-11" db="EMBL/GenBank/DDBJ databases">
        <title>Proposal to divide the Flavobacteriaceae and reorganize its genera based on Amino Acid Identity values calculated from whole genome sequences.</title>
        <authorList>
            <person name="Nicholson A.C."/>
            <person name="Gulvik C.A."/>
            <person name="Whitney A.M."/>
            <person name="Humrighouse B.W."/>
            <person name="Bell M."/>
            <person name="Holmes B."/>
            <person name="Steigerwalt A."/>
            <person name="Villarma A."/>
            <person name="Sheth M."/>
            <person name="Batra D."/>
            <person name="Pryor J."/>
            <person name="Bernardet J.-F."/>
            <person name="Hugo C."/>
            <person name="Kampfer P."/>
            <person name="Newman J."/>
            <person name="Mcquiston J.R."/>
        </authorList>
    </citation>
    <scope>NUCLEOTIDE SEQUENCE [LARGE SCALE GENOMIC DNA]</scope>
    <source>
        <strain evidence="1 2">G0235</strain>
    </source>
</reference>
<protein>
    <recommendedName>
        <fullName evidence="3">Lipoprotein</fullName>
    </recommendedName>
</protein>
<proteinExistence type="predicted"/>
<dbReference type="PROSITE" id="PS51257">
    <property type="entry name" value="PROKAR_LIPOPROTEIN"/>
    <property type="match status" value="1"/>
</dbReference>
<evidence type="ECO:0008006" key="3">
    <source>
        <dbReference type="Google" id="ProtNLM"/>
    </source>
</evidence>
<dbReference type="GeneID" id="301713693"/>
<sequence length="172" mass="20003">MKKIILMLILLSFLLGCGSRKVSLVHYISTLEHIKILPPTPEERKVIDSLKSVAWATLEKCRQENGNCIDDIERFGPTEAAFKGGINNFRKILFENFKVQRNAQKGENRLRVTVGKENTIEKIDFLSYTDDASRKEIERLFQSNELNNWYSAKIYRYPVKQEFEISISIEEN</sequence>
<dbReference type="EMBL" id="RJTW01000006">
    <property type="protein sequence ID" value="ROH91554.1"/>
    <property type="molecule type" value="Genomic_DNA"/>
</dbReference>
<dbReference type="Proteomes" id="UP000281899">
    <property type="component" value="Unassembled WGS sequence"/>
</dbReference>
<gene>
    <name evidence="1" type="ORF">EGI15_13545</name>
</gene>
<organism evidence="1 2">
    <name type="scientific">Chryseobacterium cucumeris</name>
    <dbReference type="NCBI Taxonomy" id="1813611"/>
    <lineage>
        <taxon>Bacteria</taxon>
        <taxon>Pseudomonadati</taxon>
        <taxon>Bacteroidota</taxon>
        <taxon>Flavobacteriia</taxon>
        <taxon>Flavobacteriales</taxon>
        <taxon>Weeksellaceae</taxon>
        <taxon>Chryseobacterium group</taxon>
        <taxon>Chryseobacterium</taxon>
    </lineage>
</organism>
<comment type="caution">
    <text evidence="1">The sequence shown here is derived from an EMBL/GenBank/DDBJ whole genome shotgun (WGS) entry which is preliminary data.</text>
</comment>
<evidence type="ECO:0000313" key="2">
    <source>
        <dbReference type="Proteomes" id="UP000281899"/>
    </source>
</evidence>